<dbReference type="EMBL" id="DAAYTU010000018">
    <property type="protein sequence ID" value="HAG5771344.1"/>
    <property type="molecule type" value="Genomic_DNA"/>
</dbReference>
<organism evidence="1">
    <name type="scientific">Escherichia coli</name>
    <dbReference type="NCBI Taxonomy" id="562"/>
    <lineage>
        <taxon>Bacteria</taxon>
        <taxon>Pseudomonadati</taxon>
        <taxon>Pseudomonadota</taxon>
        <taxon>Gammaproteobacteria</taxon>
        <taxon>Enterobacterales</taxon>
        <taxon>Enterobacteriaceae</taxon>
        <taxon>Escherichia</taxon>
    </lineage>
</organism>
<proteinExistence type="predicted"/>
<comment type="caution">
    <text evidence="1">The sequence shown here is derived from an EMBL/GenBank/DDBJ whole genome shotgun (WGS) entry which is preliminary data.</text>
</comment>
<reference evidence="1" key="1">
    <citation type="journal article" date="2018" name="Genome Biol.">
        <title>SKESA: strategic k-mer extension for scrupulous assemblies.</title>
        <authorList>
            <person name="Souvorov A."/>
            <person name="Agarwala R."/>
            <person name="Lipman D.J."/>
        </authorList>
    </citation>
    <scope>NUCLEOTIDE SEQUENCE [LARGE SCALE GENOMIC DNA]</scope>
    <source>
        <strain evidence="1">1839</strain>
    </source>
</reference>
<accession>A0A777SKH1</accession>
<protein>
    <submittedName>
        <fullName evidence="1">Uncharacterized protein</fullName>
    </submittedName>
</protein>
<reference evidence="1" key="2">
    <citation type="submission" date="2020-02" db="EMBL/GenBank/DDBJ databases">
        <authorList>
            <consortium name="NCBI Pathogen Detection Project"/>
        </authorList>
    </citation>
    <scope>NUCLEOTIDE SEQUENCE</scope>
    <source>
        <strain evidence="1">1839</strain>
    </source>
</reference>
<name>A0A777SKH1_ECOLX</name>
<sequence>MLLNFNGLLKSASLFLLTLMLSGCISFALVSNAGKRTSGTYKYQSDTITGLSLAKDSNGTKGYVFVGESLDYLITDGGDDVVVMLNDPAINRHNIQVANDAIFVIESGKKKFTGKISLYYNWATEEDKALAIHYGFACGVQNCTWTLENMKGSIHEKNKKMDYSNVMAFYHPFKVGFYKRYSSGGIPDGAVNTLLPVTLTLDVITSPLQLIVASAMSK</sequence>
<gene>
    <name evidence="1" type="ORF">GGB84_003036</name>
</gene>
<dbReference type="NCBIfam" id="NF007580">
    <property type="entry name" value="PRK10215.1"/>
    <property type="match status" value="1"/>
</dbReference>
<dbReference type="AlphaFoldDB" id="A0A777SKH1"/>
<evidence type="ECO:0000313" key="1">
    <source>
        <dbReference type="EMBL" id="HAG5771344.1"/>
    </source>
</evidence>